<proteinExistence type="predicted"/>
<protein>
    <recommendedName>
        <fullName evidence="6">Major facilitator superfamily (MFS) profile domain-containing protein</fullName>
    </recommendedName>
</protein>
<dbReference type="GO" id="GO:0022857">
    <property type="term" value="F:transmembrane transporter activity"/>
    <property type="evidence" value="ECO:0007669"/>
    <property type="project" value="InterPro"/>
</dbReference>
<dbReference type="Pfam" id="PF00083">
    <property type="entry name" value="Sugar_tr"/>
    <property type="match status" value="1"/>
</dbReference>
<accession>A0AAW1TV98</accession>
<dbReference type="GO" id="GO:0016020">
    <property type="term" value="C:membrane"/>
    <property type="evidence" value="ECO:0007669"/>
    <property type="project" value="UniProtKB-SubCell"/>
</dbReference>
<organism evidence="7 8">
    <name type="scientific">Henosepilachna vigintioctopunctata</name>
    <dbReference type="NCBI Taxonomy" id="420089"/>
    <lineage>
        <taxon>Eukaryota</taxon>
        <taxon>Metazoa</taxon>
        <taxon>Ecdysozoa</taxon>
        <taxon>Arthropoda</taxon>
        <taxon>Hexapoda</taxon>
        <taxon>Insecta</taxon>
        <taxon>Pterygota</taxon>
        <taxon>Neoptera</taxon>
        <taxon>Endopterygota</taxon>
        <taxon>Coleoptera</taxon>
        <taxon>Polyphaga</taxon>
        <taxon>Cucujiformia</taxon>
        <taxon>Coccinelloidea</taxon>
        <taxon>Coccinellidae</taxon>
        <taxon>Epilachninae</taxon>
        <taxon>Epilachnini</taxon>
        <taxon>Henosepilachna</taxon>
    </lineage>
</organism>
<feature type="transmembrane region" description="Helical" evidence="5">
    <location>
        <begin position="491"/>
        <end position="508"/>
    </location>
</feature>
<dbReference type="InterPro" id="IPR020846">
    <property type="entry name" value="MFS_dom"/>
</dbReference>
<dbReference type="SUPFAM" id="SSF103473">
    <property type="entry name" value="MFS general substrate transporter"/>
    <property type="match status" value="1"/>
</dbReference>
<evidence type="ECO:0000256" key="5">
    <source>
        <dbReference type="SAM" id="Phobius"/>
    </source>
</evidence>
<dbReference type="AlphaFoldDB" id="A0AAW1TV98"/>
<comment type="caution">
    <text evidence="7">The sequence shown here is derived from an EMBL/GenBank/DDBJ whole genome shotgun (WGS) entry which is preliminary data.</text>
</comment>
<gene>
    <name evidence="7" type="ORF">WA026_005533</name>
</gene>
<feature type="transmembrane region" description="Helical" evidence="5">
    <location>
        <begin position="203"/>
        <end position="222"/>
    </location>
</feature>
<keyword evidence="4 5" id="KW-0472">Membrane</keyword>
<comment type="subcellular location">
    <subcellularLocation>
        <location evidence="1">Membrane</location>
        <topology evidence="1">Multi-pass membrane protein</topology>
    </subcellularLocation>
</comment>
<feature type="transmembrane region" description="Helical" evidence="5">
    <location>
        <begin position="372"/>
        <end position="393"/>
    </location>
</feature>
<name>A0AAW1TV98_9CUCU</name>
<dbReference type="Proteomes" id="UP001431783">
    <property type="component" value="Unassembled WGS sequence"/>
</dbReference>
<feature type="transmembrane region" description="Helical" evidence="5">
    <location>
        <begin position="339"/>
        <end position="360"/>
    </location>
</feature>
<reference evidence="7 8" key="1">
    <citation type="submission" date="2023-03" db="EMBL/GenBank/DDBJ databases">
        <title>Genome insight into feeding habits of ladybird beetles.</title>
        <authorList>
            <person name="Li H.-S."/>
            <person name="Huang Y.-H."/>
            <person name="Pang H."/>
        </authorList>
    </citation>
    <scope>NUCLEOTIDE SEQUENCE [LARGE SCALE GENOMIC DNA]</scope>
    <source>
        <strain evidence="7">SYSU_2023b</strain>
        <tissue evidence="7">Whole body</tissue>
    </source>
</reference>
<evidence type="ECO:0000313" key="8">
    <source>
        <dbReference type="Proteomes" id="UP001431783"/>
    </source>
</evidence>
<evidence type="ECO:0000313" key="7">
    <source>
        <dbReference type="EMBL" id="KAK9874714.1"/>
    </source>
</evidence>
<keyword evidence="8" id="KW-1185">Reference proteome</keyword>
<evidence type="ECO:0000256" key="2">
    <source>
        <dbReference type="ARBA" id="ARBA00022692"/>
    </source>
</evidence>
<dbReference type="InterPro" id="IPR005828">
    <property type="entry name" value="MFS_sugar_transport-like"/>
</dbReference>
<dbReference type="EMBL" id="JARQZJ010000032">
    <property type="protein sequence ID" value="KAK9874714.1"/>
    <property type="molecule type" value="Genomic_DNA"/>
</dbReference>
<evidence type="ECO:0000259" key="6">
    <source>
        <dbReference type="PROSITE" id="PS50850"/>
    </source>
</evidence>
<evidence type="ECO:0000256" key="4">
    <source>
        <dbReference type="ARBA" id="ARBA00023136"/>
    </source>
</evidence>
<evidence type="ECO:0000256" key="1">
    <source>
        <dbReference type="ARBA" id="ARBA00004141"/>
    </source>
</evidence>
<dbReference type="Gene3D" id="1.20.1250.20">
    <property type="entry name" value="MFS general substrate transporter like domains"/>
    <property type="match status" value="1"/>
</dbReference>
<dbReference type="CDD" id="cd17317">
    <property type="entry name" value="MFS_SLC22"/>
    <property type="match status" value="1"/>
</dbReference>
<dbReference type="PANTHER" id="PTHR24064">
    <property type="entry name" value="SOLUTE CARRIER FAMILY 22 MEMBER"/>
    <property type="match status" value="1"/>
</dbReference>
<feature type="transmembrane region" description="Helical" evidence="5">
    <location>
        <begin position="400"/>
        <end position="419"/>
    </location>
</feature>
<dbReference type="InterPro" id="IPR005829">
    <property type="entry name" value="Sugar_transporter_CS"/>
</dbReference>
<dbReference type="InterPro" id="IPR036259">
    <property type="entry name" value="MFS_trans_sf"/>
</dbReference>
<feature type="transmembrane region" description="Helical" evidence="5">
    <location>
        <begin position="23"/>
        <end position="44"/>
    </location>
</feature>
<keyword evidence="2 5" id="KW-0812">Transmembrane</keyword>
<evidence type="ECO:0000256" key="3">
    <source>
        <dbReference type="ARBA" id="ARBA00022989"/>
    </source>
</evidence>
<feature type="domain" description="Major facilitator superfamily (MFS) profile" evidence="6">
    <location>
        <begin position="93"/>
        <end position="513"/>
    </location>
</feature>
<dbReference type="PROSITE" id="PS50850">
    <property type="entry name" value="MFS"/>
    <property type="match status" value="1"/>
</dbReference>
<sequence>MKEGDALDEILVHIGDFGKHQTIAFVLICIVVVFNSATHMAYVFTAMDSEYRCLVPQCDNPEPKFQEKWLDIAIPSSSTNKSRKCDMYATFPNLTLTSDNCSVVQFDRSHLVTCSEHVFKDDEHYIAREYGLLCEDQIWKLSLVGTFNSAGCFFGLLLTGIVSDRYGRKIVLLMGMMLCGAAGIIKAYAITFEWFCFMEFMEALLAAGSYGSGFILGVELVIPENRVRTSSFLFSCYAIGEVFVAAVAWAVRDWRLLLYIIYGPCILLTFFYWSIPESVRWYLSKGEIEKPRKILKKFAKSSGKSLQEKHFHKLNRNFLEKQDENETLSFMDMIKSVKLFLRLVNCGFLWMACSLLFYGITLNSVTLAGNSYLDFILISLTEIPAYWCVYLVVEKIGRKLALCGSFVITSASCLGFILIERKDEWLHMLVYCSGKFGATSAFILIYVITSELFPTPIRHTTMGICSMIGRVGSIVSPQIPLLGLVWPPLPLMMFASMAAVSGIISLFLPETLHKKLPDTIKEAETIGKQETNLK</sequence>
<dbReference type="PROSITE" id="PS00216">
    <property type="entry name" value="SUGAR_TRANSPORT_1"/>
    <property type="match status" value="1"/>
</dbReference>
<feature type="transmembrane region" description="Helical" evidence="5">
    <location>
        <begin position="138"/>
        <end position="158"/>
    </location>
</feature>
<feature type="transmembrane region" description="Helical" evidence="5">
    <location>
        <begin position="170"/>
        <end position="191"/>
    </location>
</feature>
<feature type="transmembrane region" description="Helical" evidence="5">
    <location>
        <begin position="231"/>
        <end position="250"/>
    </location>
</feature>
<keyword evidence="3 5" id="KW-1133">Transmembrane helix</keyword>
<feature type="transmembrane region" description="Helical" evidence="5">
    <location>
        <begin position="256"/>
        <end position="275"/>
    </location>
</feature>